<dbReference type="SUPFAM" id="SSF54762">
    <property type="entry name" value="Signal recognition particle alu RNA binding heterodimer, SRP9/14"/>
    <property type="match status" value="1"/>
</dbReference>
<gene>
    <name evidence="3" type="ORF">DKX38_002096</name>
</gene>
<dbReference type="Gene3D" id="3.30.720.10">
    <property type="entry name" value="Signal recognition particle alu RNA binding heterodimer, srp9/1"/>
    <property type="match status" value="1"/>
</dbReference>
<organism evidence="3 4">
    <name type="scientific">Salix brachista</name>
    <dbReference type="NCBI Taxonomy" id="2182728"/>
    <lineage>
        <taxon>Eukaryota</taxon>
        <taxon>Viridiplantae</taxon>
        <taxon>Streptophyta</taxon>
        <taxon>Embryophyta</taxon>
        <taxon>Tracheophyta</taxon>
        <taxon>Spermatophyta</taxon>
        <taxon>Magnoliopsida</taxon>
        <taxon>eudicotyledons</taxon>
        <taxon>Gunneridae</taxon>
        <taxon>Pentapetalae</taxon>
        <taxon>rosids</taxon>
        <taxon>fabids</taxon>
        <taxon>Malpighiales</taxon>
        <taxon>Salicaceae</taxon>
        <taxon>Saliceae</taxon>
        <taxon>Salix</taxon>
    </lineage>
</organism>
<feature type="region of interest" description="Disordered" evidence="1">
    <location>
        <begin position="201"/>
        <end position="221"/>
    </location>
</feature>
<evidence type="ECO:0000313" key="3">
    <source>
        <dbReference type="EMBL" id="KAB5568303.1"/>
    </source>
</evidence>
<accession>A0A5N5NNH7</accession>
<dbReference type="PANTHER" id="PTHR12834:SF12">
    <property type="entry name" value="SIGNAL RECOGNITION PARTICLE 9 KDA PROTEIN"/>
    <property type="match status" value="1"/>
</dbReference>
<reference evidence="4" key="1">
    <citation type="journal article" date="2019" name="Gigascience">
        <title>De novo genome assembly of the endangered Acer yangbiense, a plant species with extremely small populations endemic to Yunnan Province, China.</title>
        <authorList>
            <person name="Yang J."/>
            <person name="Wariss H.M."/>
            <person name="Tao L."/>
            <person name="Zhang R."/>
            <person name="Yun Q."/>
            <person name="Hollingsworth P."/>
            <person name="Dao Z."/>
            <person name="Luo G."/>
            <person name="Guo H."/>
            <person name="Ma Y."/>
            <person name="Sun W."/>
        </authorList>
    </citation>
    <scope>NUCLEOTIDE SEQUENCE [LARGE SCALE GENOMIC DNA]</scope>
    <source>
        <strain evidence="4">cv. br00</strain>
    </source>
</reference>
<comment type="caution">
    <text evidence="3">The sequence shown here is derived from an EMBL/GenBank/DDBJ whole genome shotgun (WGS) entry which is preliminary data.</text>
</comment>
<evidence type="ECO:0000256" key="1">
    <source>
        <dbReference type="SAM" id="MobiDB-lite"/>
    </source>
</evidence>
<dbReference type="AlphaFoldDB" id="A0A5N5NNH7"/>
<evidence type="ECO:0000313" key="4">
    <source>
        <dbReference type="Proteomes" id="UP000326939"/>
    </source>
</evidence>
<name>A0A5N5NNH7_9ROSI</name>
<dbReference type="InterPro" id="IPR039914">
    <property type="entry name" value="SRP9-like"/>
</dbReference>
<dbReference type="Pfam" id="PF05486">
    <property type="entry name" value="SRP9-21"/>
    <property type="match status" value="1"/>
</dbReference>
<protein>
    <recommendedName>
        <fullName evidence="2">SRP9 domain-containing protein</fullName>
    </recommendedName>
</protein>
<dbReference type="GO" id="GO:0006614">
    <property type="term" value="P:SRP-dependent cotranslational protein targeting to membrane"/>
    <property type="evidence" value="ECO:0007669"/>
    <property type="project" value="InterPro"/>
</dbReference>
<evidence type="ECO:0000259" key="2">
    <source>
        <dbReference type="Pfam" id="PF05486"/>
    </source>
</evidence>
<feature type="region of interest" description="Disordered" evidence="1">
    <location>
        <begin position="1"/>
        <end position="20"/>
    </location>
</feature>
<dbReference type="GO" id="GO:0008312">
    <property type="term" value="F:7S RNA binding"/>
    <property type="evidence" value="ECO:0007669"/>
    <property type="project" value="InterPro"/>
</dbReference>
<dbReference type="Proteomes" id="UP000326939">
    <property type="component" value="Chromosome 2"/>
</dbReference>
<keyword evidence="4" id="KW-1185">Reference proteome</keyword>
<feature type="domain" description="SRP9" evidence="2">
    <location>
        <begin position="131"/>
        <end position="173"/>
    </location>
</feature>
<dbReference type="PANTHER" id="PTHR12834">
    <property type="entry name" value="SIGNAL RECOGNITION PARTICLE 9 KDA PROTEIN"/>
    <property type="match status" value="1"/>
</dbReference>
<sequence>MRIVVSPRENGRNSKNSRHGRRVAKKVVVVLLACVAKVDGDAVVGRGPYEAVAAAEAIERRYWFALVVGLMGKIGEREKHKFYTTNMYVKLQRGYEVFRSAQVELLLHVGIQIETREWKFKGSREIMKCCKTRYVMKYRHCDGKLVLKVTDNKECLKFKTDQAQDAKKMEKLNSLFFTLMSRGPDVLVSDVFSLDAADLSEVTGKEQTEAQPGKKGRGRKQ</sequence>
<proteinExistence type="predicted"/>
<dbReference type="GO" id="GO:0005786">
    <property type="term" value="C:signal recognition particle, endoplasmic reticulum targeting"/>
    <property type="evidence" value="ECO:0007669"/>
    <property type="project" value="TreeGrafter"/>
</dbReference>
<dbReference type="InterPro" id="IPR009018">
    <property type="entry name" value="Signal_recog_particle_SRP9/14"/>
</dbReference>
<dbReference type="EMBL" id="VDCV01000002">
    <property type="protein sequence ID" value="KAB5568303.1"/>
    <property type="molecule type" value="Genomic_DNA"/>
</dbReference>
<dbReference type="InterPro" id="IPR039432">
    <property type="entry name" value="SRP9_dom"/>
</dbReference>